<reference evidence="7 8" key="1">
    <citation type="submission" date="2015-06" db="EMBL/GenBank/DDBJ databases">
        <title>Improved classification and identification of acetic acid bacteria using matrix-assisted laser desorption/ionization time-of-flight mass spectrometry; Gluconobacter nephelii and Gluconobacter uchimurae are later heterotypic synonyms of Gluconobacter japonicus and Gluconobacter oxydans, respectively.</title>
        <authorList>
            <person name="Li L."/>
            <person name="Cleenwerck I."/>
            <person name="De Vuyst L."/>
            <person name="Vandamme P."/>
        </authorList>
    </citation>
    <scope>NUCLEOTIDE SEQUENCE [LARGE SCALE GENOMIC DNA]</scope>
    <source>
        <strain evidence="7 8">LMG 1764</strain>
    </source>
</reference>
<keyword evidence="3" id="KW-0862">Zinc</keyword>
<proteinExistence type="predicted"/>
<evidence type="ECO:0000256" key="5">
    <source>
        <dbReference type="SAM" id="Coils"/>
    </source>
</evidence>
<feature type="zinc finger region" description="dksA C4-type" evidence="4">
    <location>
        <begin position="37"/>
        <end position="61"/>
    </location>
</feature>
<keyword evidence="1" id="KW-0479">Metal-binding</keyword>
<comment type="caution">
    <text evidence="7">The sequence shown here is derived from an EMBL/GenBank/DDBJ whole genome shotgun (WGS) entry which is preliminary data.</text>
</comment>
<dbReference type="SUPFAM" id="SSF57716">
    <property type="entry name" value="Glucocorticoid receptor-like (DNA-binding domain)"/>
    <property type="match status" value="1"/>
</dbReference>
<dbReference type="GO" id="GO:1900378">
    <property type="term" value="P:positive regulation of secondary metabolite biosynthetic process"/>
    <property type="evidence" value="ECO:0007669"/>
    <property type="project" value="TreeGrafter"/>
</dbReference>
<evidence type="ECO:0000256" key="1">
    <source>
        <dbReference type="ARBA" id="ARBA00022723"/>
    </source>
</evidence>
<evidence type="ECO:0000313" key="8">
    <source>
        <dbReference type="Proteomes" id="UP000075573"/>
    </source>
</evidence>
<dbReference type="GO" id="GO:0008270">
    <property type="term" value="F:zinc ion binding"/>
    <property type="evidence" value="ECO:0007669"/>
    <property type="project" value="UniProtKB-KW"/>
</dbReference>
<protein>
    <recommendedName>
        <fullName evidence="6">Zinc finger DksA/TraR C4-type domain-containing protein</fullName>
    </recommendedName>
</protein>
<evidence type="ECO:0000256" key="2">
    <source>
        <dbReference type="ARBA" id="ARBA00022771"/>
    </source>
</evidence>
<evidence type="ECO:0000313" key="7">
    <source>
        <dbReference type="EMBL" id="KXV00179.1"/>
    </source>
</evidence>
<dbReference type="PANTHER" id="PTHR38777">
    <property type="entry name" value="FELS-2 PROPHAGE PROTEIN"/>
    <property type="match status" value="1"/>
</dbReference>
<evidence type="ECO:0000259" key="6">
    <source>
        <dbReference type="Pfam" id="PF01258"/>
    </source>
</evidence>
<dbReference type="PANTHER" id="PTHR38777:SF1">
    <property type="entry name" value="DNAK SUPPRESSOR PROTEIN"/>
    <property type="match status" value="1"/>
</dbReference>
<dbReference type="EMBL" id="LHZB01000118">
    <property type="protein sequence ID" value="KXV00179.1"/>
    <property type="molecule type" value="Genomic_DNA"/>
</dbReference>
<dbReference type="PROSITE" id="PS51128">
    <property type="entry name" value="ZF_DKSA_2"/>
    <property type="match status" value="1"/>
</dbReference>
<dbReference type="PATRIC" id="fig|442.7.peg.3417"/>
<name>A0A149QS87_9PROT</name>
<dbReference type="InterPro" id="IPR000962">
    <property type="entry name" value="Znf_DskA_TraR"/>
</dbReference>
<dbReference type="InterPro" id="IPR020460">
    <property type="entry name" value="Znf_C4-type_bac"/>
</dbReference>
<evidence type="ECO:0000256" key="3">
    <source>
        <dbReference type="ARBA" id="ARBA00022833"/>
    </source>
</evidence>
<dbReference type="PRINTS" id="PR00618">
    <property type="entry name" value="DKSAZNFINGER"/>
</dbReference>
<dbReference type="Gene3D" id="1.20.120.910">
    <property type="entry name" value="DksA, coiled-coil domain"/>
    <property type="match status" value="1"/>
</dbReference>
<dbReference type="Proteomes" id="UP000075573">
    <property type="component" value="Unassembled WGS sequence"/>
</dbReference>
<feature type="coiled-coil region" evidence="5">
    <location>
        <begin position="1"/>
        <end position="28"/>
    </location>
</feature>
<gene>
    <name evidence="7" type="ORF">AD929_13015</name>
</gene>
<dbReference type="Pfam" id="PF01258">
    <property type="entry name" value="zf-dskA_traR"/>
    <property type="match status" value="1"/>
</dbReference>
<sequence>MDRLQDTLSEDSDRLQRERARRHALEANAVIPEHRECHECGESIPGARLRARPLATLCIDCQQDAERHHS</sequence>
<organism evidence="7 8">
    <name type="scientific">Gluconobacter potus</name>
    <dbReference type="NCBI Taxonomy" id="2724927"/>
    <lineage>
        <taxon>Bacteria</taxon>
        <taxon>Pseudomonadati</taxon>
        <taxon>Pseudomonadota</taxon>
        <taxon>Alphaproteobacteria</taxon>
        <taxon>Acetobacterales</taxon>
        <taxon>Acetobacteraceae</taxon>
        <taxon>Gluconobacter</taxon>
    </lineage>
</organism>
<accession>A0A149QS87</accession>
<keyword evidence="2" id="KW-0863">Zinc-finger</keyword>
<feature type="domain" description="Zinc finger DksA/TraR C4-type" evidence="6">
    <location>
        <begin position="37"/>
        <end position="67"/>
    </location>
</feature>
<dbReference type="AlphaFoldDB" id="A0A149QS87"/>
<keyword evidence="5" id="KW-0175">Coiled coil</keyword>
<evidence type="ECO:0000256" key="4">
    <source>
        <dbReference type="PROSITE-ProRule" id="PRU00510"/>
    </source>
</evidence>